<protein>
    <submittedName>
        <fullName evidence="1">Uncharacterized protein</fullName>
    </submittedName>
</protein>
<dbReference type="Proteomes" id="UP000608530">
    <property type="component" value="Unassembled WGS sequence"/>
</dbReference>
<organism evidence="1 2">
    <name type="scientific">Leucobacter chromiisoli</name>
    <dbReference type="NCBI Taxonomy" id="2796471"/>
    <lineage>
        <taxon>Bacteria</taxon>
        <taxon>Bacillati</taxon>
        <taxon>Actinomycetota</taxon>
        <taxon>Actinomycetes</taxon>
        <taxon>Micrococcales</taxon>
        <taxon>Microbacteriaceae</taxon>
        <taxon>Leucobacter</taxon>
    </lineage>
</organism>
<proteinExistence type="predicted"/>
<sequence>MTPDNPVPGIDPRWSWADVIALHADRTRSFDDLDLSPALELFLGQPPRRERREVRGELRNRCGAPQAR</sequence>
<dbReference type="AlphaFoldDB" id="A0A934Q582"/>
<dbReference type="RefSeq" id="WP_200113532.1">
    <property type="nucleotide sequence ID" value="NZ_JAEHOH010000002.1"/>
</dbReference>
<keyword evidence="2" id="KW-1185">Reference proteome</keyword>
<dbReference type="EMBL" id="JAEHOH010000002">
    <property type="protein sequence ID" value="MBK0417863.1"/>
    <property type="molecule type" value="Genomic_DNA"/>
</dbReference>
<gene>
    <name evidence="1" type="ORF">JD276_02285</name>
</gene>
<reference evidence="1" key="1">
    <citation type="submission" date="2020-12" db="EMBL/GenBank/DDBJ databases">
        <title>Leucobacter sp. CAS1, isolated from Chromium sludge.</title>
        <authorList>
            <person name="Xu Z."/>
        </authorList>
    </citation>
    <scope>NUCLEOTIDE SEQUENCE</scope>
    <source>
        <strain evidence="1">CSA1</strain>
    </source>
</reference>
<evidence type="ECO:0000313" key="2">
    <source>
        <dbReference type="Proteomes" id="UP000608530"/>
    </source>
</evidence>
<accession>A0A934Q582</accession>
<evidence type="ECO:0000313" key="1">
    <source>
        <dbReference type="EMBL" id="MBK0417863.1"/>
    </source>
</evidence>
<name>A0A934Q582_9MICO</name>
<comment type="caution">
    <text evidence="1">The sequence shown here is derived from an EMBL/GenBank/DDBJ whole genome shotgun (WGS) entry which is preliminary data.</text>
</comment>